<dbReference type="CDD" id="cd14066">
    <property type="entry name" value="STKc_IRAK"/>
    <property type="match status" value="1"/>
</dbReference>
<dbReference type="Gene3D" id="1.10.510.10">
    <property type="entry name" value="Transferase(Phosphotransferase) domain 1"/>
    <property type="match status" value="1"/>
</dbReference>
<dbReference type="FunFam" id="3.30.200.20:FF:000432">
    <property type="entry name" value="LRR receptor-like serine/threonine-protein kinase EFR"/>
    <property type="match status" value="1"/>
</dbReference>
<keyword evidence="14" id="KW-0418">Kinase</keyword>
<comment type="catalytic activity">
    <reaction evidence="20">
        <text>L-threonyl-[protein] + ATP = O-phospho-L-threonyl-[protein] + ADP + H(+)</text>
        <dbReference type="Rhea" id="RHEA:46608"/>
        <dbReference type="Rhea" id="RHEA-COMP:11060"/>
        <dbReference type="Rhea" id="RHEA-COMP:11605"/>
        <dbReference type="ChEBI" id="CHEBI:15378"/>
        <dbReference type="ChEBI" id="CHEBI:30013"/>
        <dbReference type="ChEBI" id="CHEBI:30616"/>
        <dbReference type="ChEBI" id="CHEBI:61977"/>
        <dbReference type="ChEBI" id="CHEBI:456216"/>
        <dbReference type="EC" id="2.7.11.1"/>
    </reaction>
</comment>
<dbReference type="PROSITE" id="PS00108">
    <property type="entry name" value="PROTEIN_KINASE_ST"/>
    <property type="match status" value="1"/>
</dbReference>
<dbReference type="GO" id="GO:0006952">
    <property type="term" value="P:defense response"/>
    <property type="evidence" value="ECO:0007669"/>
    <property type="project" value="UniProtKB-ARBA"/>
</dbReference>
<evidence type="ECO:0000313" key="26">
    <source>
        <dbReference type="EMBL" id="KAG5512730.1"/>
    </source>
</evidence>
<keyword evidence="18" id="KW-0675">Receptor</keyword>
<keyword evidence="5" id="KW-1003">Cell membrane</keyword>
<dbReference type="InterPro" id="IPR000719">
    <property type="entry name" value="Prot_kinase_dom"/>
</dbReference>
<dbReference type="InterPro" id="IPR001611">
    <property type="entry name" value="Leu-rich_rpt"/>
</dbReference>
<organism evidence="26 27">
    <name type="scientific">Rhododendron griersonianum</name>
    <dbReference type="NCBI Taxonomy" id="479676"/>
    <lineage>
        <taxon>Eukaryota</taxon>
        <taxon>Viridiplantae</taxon>
        <taxon>Streptophyta</taxon>
        <taxon>Embryophyta</taxon>
        <taxon>Tracheophyta</taxon>
        <taxon>Spermatophyta</taxon>
        <taxon>Magnoliopsida</taxon>
        <taxon>eudicotyledons</taxon>
        <taxon>Gunneridae</taxon>
        <taxon>Pentapetalae</taxon>
        <taxon>asterids</taxon>
        <taxon>Ericales</taxon>
        <taxon>Ericaceae</taxon>
        <taxon>Ericoideae</taxon>
        <taxon>Rhodoreae</taxon>
        <taxon>Rhododendron</taxon>
    </lineage>
</organism>
<keyword evidence="15 22" id="KW-0067">ATP-binding</keyword>
<evidence type="ECO:0000256" key="4">
    <source>
        <dbReference type="ARBA" id="ARBA00012513"/>
    </source>
</evidence>
<dbReference type="InterPro" id="IPR013210">
    <property type="entry name" value="LRR_N_plant-typ"/>
</dbReference>
<keyword evidence="10 23" id="KW-0812">Transmembrane</keyword>
<dbReference type="Pfam" id="PF00560">
    <property type="entry name" value="LRR_1"/>
    <property type="match status" value="6"/>
</dbReference>
<dbReference type="Pfam" id="PF13855">
    <property type="entry name" value="LRR_8"/>
    <property type="match status" value="1"/>
</dbReference>
<dbReference type="SMART" id="SM00220">
    <property type="entry name" value="S_TKc"/>
    <property type="match status" value="1"/>
</dbReference>
<evidence type="ECO:0000256" key="7">
    <source>
        <dbReference type="ARBA" id="ARBA00022553"/>
    </source>
</evidence>
<proteinExistence type="inferred from homology"/>
<feature type="chain" id="PRO_5043887945" description="non-specific serine/threonine protein kinase" evidence="24">
    <location>
        <begin position="35"/>
        <end position="1041"/>
    </location>
</feature>
<evidence type="ECO:0000256" key="16">
    <source>
        <dbReference type="ARBA" id="ARBA00022989"/>
    </source>
</evidence>
<dbReference type="FunFam" id="3.80.10.10:FF:000095">
    <property type="entry name" value="LRR receptor-like serine/threonine-protein kinase GSO1"/>
    <property type="match status" value="1"/>
</dbReference>
<dbReference type="AlphaFoldDB" id="A0AAV6HNM6"/>
<keyword evidence="19" id="KW-0325">Glycoprotein</keyword>
<comment type="catalytic activity">
    <reaction evidence="21">
        <text>L-seryl-[protein] + ATP = O-phospho-L-seryl-[protein] + ADP + H(+)</text>
        <dbReference type="Rhea" id="RHEA:17989"/>
        <dbReference type="Rhea" id="RHEA-COMP:9863"/>
        <dbReference type="Rhea" id="RHEA-COMP:11604"/>
        <dbReference type="ChEBI" id="CHEBI:15378"/>
        <dbReference type="ChEBI" id="CHEBI:29999"/>
        <dbReference type="ChEBI" id="CHEBI:30616"/>
        <dbReference type="ChEBI" id="CHEBI:83421"/>
        <dbReference type="ChEBI" id="CHEBI:456216"/>
        <dbReference type="EC" id="2.7.11.1"/>
    </reaction>
</comment>
<evidence type="ECO:0000256" key="14">
    <source>
        <dbReference type="ARBA" id="ARBA00022777"/>
    </source>
</evidence>
<evidence type="ECO:0000256" key="9">
    <source>
        <dbReference type="ARBA" id="ARBA00022679"/>
    </source>
</evidence>
<protein>
    <recommendedName>
        <fullName evidence="4">non-specific serine/threonine protein kinase</fullName>
        <ecNumber evidence="4">2.7.11.1</ecNumber>
    </recommendedName>
</protein>
<dbReference type="GO" id="GO:0004674">
    <property type="term" value="F:protein serine/threonine kinase activity"/>
    <property type="evidence" value="ECO:0007669"/>
    <property type="project" value="UniProtKB-KW"/>
</dbReference>
<dbReference type="PROSITE" id="PS50011">
    <property type="entry name" value="PROTEIN_KINASE_DOM"/>
    <property type="match status" value="1"/>
</dbReference>
<keyword evidence="12" id="KW-0677">Repeat</keyword>
<evidence type="ECO:0000256" key="5">
    <source>
        <dbReference type="ARBA" id="ARBA00022475"/>
    </source>
</evidence>
<dbReference type="InterPro" id="IPR017441">
    <property type="entry name" value="Protein_kinase_ATP_BS"/>
</dbReference>
<evidence type="ECO:0000256" key="20">
    <source>
        <dbReference type="ARBA" id="ARBA00047899"/>
    </source>
</evidence>
<feature type="transmembrane region" description="Helical" evidence="23">
    <location>
        <begin position="651"/>
        <end position="676"/>
    </location>
</feature>
<dbReference type="PANTHER" id="PTHR27000">
    <property type="entry name" value="LEUCINE-RICH REPEAT RECEPTOR-LIKE PROTEIN KINASE FAMILY PROTEIN-RELATED"/>
    <property type="match status" value="1"/>
</dbReference>
<evidence type="ECO:0000313" key="27">
    <source>
        <dbReference type="Proteomes" id="UP000823749"/>
    </source>
</evidence>
<dbReference type="PANTHER" id="PTHR27000:SF777">
    <property type="entry name" value="PROTEIN KINASE DOMAIN-CONTAINING PROTEIN"/>
    <property type="match status" value="1"/>
</dbReference>
<keyword evidence="13 22" id="KW-0547">Nucleotide-binding</keyword>
<dbReference type="Proteomes" id="UP000823749">
    <property type="component" value="Unassembled WGS sequence"/>
</dbReference>
<dbReference type="EMBL" id="JACTNZ010000044">
    <property type="protein sequence ID" value="KAG5512730.1"/>
    <property type="molecule type" value="Genomic_DNA"/>
</dbReference>
<dbReference type="GO" id="GO:0005524">
    <property type="term" value="F:ATP binding"/>
    <property type="evidence" value="ECO:0007669"/>
    <property type="project" value="UniProtKB-UniRule"/>
</dbReference>
<evidence type="ECO:0000256" key="22">
    <source>
        <dbReference type="PROSITE-ProRule" id="PRU10141"/>
    </source>
</evidence>
<evidence type="ECO:0000256" key="15">
    <source>
        <dbReference type="ARBA" id="ARBA00022840"/>
    </source>
</evidence>
<dbReference type="SUPFAM" id="SSF56112">
    <property type="entry name" value="Protein kinase-like (PK-like)"/>
    <property type="match status" value="1"/>
</dbReference>
<keyword evidence="9" id="KW-0808">Transferase</keyword>
<keyword evidence="8" id="KW-0433">Leucine-rich repeat</keyword>
<comment type="similarity">
    <text evidence="3">Belongs to the protein kinase superfamily. Ser/Thr protein kinase family.</text>
</comment>
<dbReference type="Gene3D" id="3.80.10.10">
    <property type="entry name" value="Ribonuclease Inhibitor"/>
    <property type="match status" value="4"/>
</dbReference>
<evidence type="ECO:0000256" key="6">
    <source>
        <dbReference type="ARBA" id="ARBA00022527"/>
    </source>
</evidence>
<dbReference type="GO" id="GO:0005886">
    <property type="term" value="C:plasma membrane"/>
    <property type="evidence" value="ECO:0007669"/>
    <property type="project" value="UniProtKB-SubCell"/>
</dbReference>
<evidence type="ECO:0000256" key="12">
    <source>
        <dbReference type="ARBA" id="ARBA00022737"/>
    </source>
</evidence>
<evidence type="ECO:0000256" key="17">
    <source>
        <dbReference type="ARBA" id="ARBA00023136"/>
    </source>
</evidence>
<evidence type="ECO:0000256" key="10">
    <source>
        <dbReference type="ARBA" id="ARBA00022692"/>
    </source>
</evidence>
<keyword evidence="11 24" id="KW-0732">Signal</keyword>
<comment type="subcellular location">
    <subcellularLocation>
        <location evidence="1">Cell membrane</location>
        <topology evidence="1">Single-pass membrane protein</topology>
    </subcellularLocation>
    <subcellularLocation>
        <location evidence="2">Membrane</location>
        <topology evidence="2">Single-pass type I membrane protein</topology>
    </subcellularLocation>
</comment>
<feature type="binding site" evidence="22">
    <location>
        <position position="739"/>
    </location>
    <ligand>
        <name>ATP</name>
        <dbReference type="ChEBI" id="CHEBI:30616"/>
    </ligand>
</feature>
<reference evidence="26" key="1">
    <citation type="submission" date="2020-08" db="EMBL/GenBank/DDBJ databases">
        <title>Plant Genome Project.</title>
        <authorList>
            <person name="Zhang R.-G."/>
        </authorList>
    </citation>
    <scope>NUCLEOTIDE SEQUENCE</scope>
    <source>
        <strain evidence="26">WSP0</strain>
        <tissue evidence="26">Leaf</tissue>
    </source>
</reference>
<dbReference type="Pfam" id="PF00069">
    <property type="entry name" value="Pkinase"/>
    <property type="match status" value="1"/>
</dbReference>
<evidence type="ECO:0000256" key="13">
    <source>
        <dbReference type="ARBA" id="ARBA00022741"/>
    </source>
</evidence>
<accession>A0AAV6HNM6</accession>
<keyword evidence="16 23" id="KW-1133">Transmembrane helix</keyword>
<dbReference type="InterPro" id="IPR011009">
    <property type="entry name" value="Kinase-like_dom_sf"/>
</dbReference>
<evidence type="ECO:0000256" key="23">
    <source>
        <dbReference type="SAM" id="Phobius"/>
    </source>
</evidence>
<feature type="domain" description="Protein kinase" evidence="25">
    <location>
        <begin position="710"/>
        <end position="1019"/>
    </location>
</feature>
<dbReference type="FunFam" id="1.10.510.10:FF:000358">
    <property type="entry name" value="Putative leucine-rich repeat receptor-like serine/threonine-protein kinase"/>
    <property type="match status" value="1"/>
</dbReference>
<evidence type="ECO:0000256" key="8">
    <source>
        <dbReference type="ARBA" id="ARBA00022614"/>
    </source>
</evidence>
<evidence type="ECO:0000256" key="1">
    <source>
        <dbReference type="ARBA" id="ARBA00004162"/>
    </source>
</evidence>
<keyword evidence="7" id="KW-0597">Phosphoprotein</keyword>
<dbReference type="FunFam" id="3.80.10.10:FF:000288">
    <property type="entry name" value="LRR receptor-like serine/threonine-protein kinase EFR"/>
    <property type="match status" value="1"/>
</dbReference>
<dbReference type="SMART" id="SM00369">
    <property type="entry name" value="LRR_TYP"/>
    <property type="match status" value="5"/>
</dbReference>
<comment type="caution">
    <text evidence="26">The sequence shown here is derived from an EMBL/GenBank/DDBJ whole genome shotgun (WGS) entry which is preliminary data.</text>
</comment>
<name>A0AAV6HNM6_9ERIC</name>
<sequence length="1041" mass="114119">MLKLMTLISSSLLFHMIKLLSLVLFFTTPTQVACRLSNETDRLALLSFKELIAEDPLGSLSSWNNSLDLCKWDGITCSRKHQRVVVLDLRGKSLRGTMSPFIGNLSFLRSLYLQENKFQGKIPLKLSRLFRLQHLNFSSNSLQGEIPTNFSNSLGVIDLQSNDLVGKIPDSFGSLSKLTYLDLYSNNLIGGIPPSLGNLSLLQIVALGRNSLTGSIPHSIGRIPNLQVFDVASTKLSGTVPPQLYNISTLRHLLIADNQLTGSLPQDIGITLPNLTYLSVGENQFWGPFPVSLSNASRMRMLDLSLSNLSGPVPFDLGRMMKDLRWLNLEINNLGSGDASDLRFIDSLTNCSKLEILGFAENGFGGVLPTSIANLSSHLNVLAAGENQLVGTIPLGISNFINLTILALEDNLFSGVIPFEIGKLRNLQRLIFSRNKLSGPIPESIGNLTQLFELVLDDNNLNGTVPSSIENILGLQTLILYHNFLTGPIPETVGLFSTLTFLNLAHNAFIGVLPLEIGKLNNLEELYVSENKLSGHIPSTLGSCLKLEGLFLEGNTFQGSIPPSFSSLRGIKSLDLSRNNLSGKIPEDLAALMFLKNLNLSFNNLAGEVPLQGVFGNLSTISLVGNKGLCGGIAEMRLPACPKSIKKGNRLGFKIIVPIACIIPCLSLVLLLVVFLRKREQKNKSLTQPVIGDDFLRVSYDQLLNATGGFSSLNLIGAGSFGTVYKGILHEGDKPIAVKVLNLEQRGASKSFLAECEALRKTRHKNLLKIITVCSSTNHAGDDFKALVFEYMPNGSLEKWLHPGEDTPQQEWNLSLSQRLSIAIDVACALEYLHHRCETPIVHCDLKPSNVLIDEDMIAHVGDFGLAKFLTINSGNNDGGQTNSLAIKGSIGYVAPEYGIGGRTSTEGDVYSYGIFLLEMLTGKRPTDELFTIRQSLHEFCKVALLERVMEIVDSRMLLEEPTEAENDAQKERVRRDKIRECSVSLVRIGIACSAESPSERMNIKDVIIRLMKIKEVFLGVGIHGRRQMRMQLTGEGTSRD</sequence>
<evidence type="ECO:0000256" key="11">
    <source>
        <dbReference type="ARBA" id="ARBA00022729"/>
    </source>
</evidence>
<keyword evidence="17 23" id="KW-0472">Membrane</keyword>
<dbReference type="InterPro" id="IPR032675">
    <property type="entry name" value="LRR_dom_sf"/>
</dbReference>
<dbReference type="PROSITE" id="PS00107">
    <property type="entry name" value="PROTEIN_KINASE_ATP"/>
    <property type="match status" value="1"/>
</dbReference>
<evidence type="ECO:0000256" key="18">
    <source>
        <dbReference type="ARBA" id="ARBA00023170"/>
    </source>
</evidence>
<dbReference type="GO" id="GO:0051707">
    <property type="term" value="P:response to other organism"/>
    <property type="evidence" value="ECO:0007669"/>
    <property type="project" value="UniProtKB-ARBA"/>
</dbReference>
<gene>
    <name evidence="26" type="ORF">RHGRI_038871</name>
</gene>
<evidence type="ECO:0000259" key="25">
    <source>
        <dbReference type="PROSITE" id="PS50011"/>
    </source>
</evidence>
<dbReference type="Gene3D" id="3.30.200.20">
    <property type="entry name" value="Phosphorylase Kinase, domain 1"/>
    <property type="match status" value="1"/>
</dbReference>
<keyword evidence="6" id="KW-0723">Serine/threonine-protein kinase</keyword>
<dbReference type="InterPro" id="IPR003591">
    <property type="entry name" value="Leu-rich_rpt_typical-subtyp"/>
</dbReference>
<evidence type="ECO:0000256" key="3">
    <source>
        <dbReference type="ARBA" id="ARBA00008684"/>
    </source>
</evidence>
<evidence type="ECO:0000256" key="2">
    <source>
        <dbReference type="ARBA" id="ARBA00004479"/>
    </source>
</evidence>
<keyword evidence="27" id="KW-1185">Reference proteome</keyword>
<dbReference type="Pfam" id="PF08263">
    <property type="entry name" value="LRRNT_2"/>
    <property type="match status" value="1"/>
</dbReference>
<dbReference type="SUPFAM" id="SSF52058">
    <property type="entry name" value="L domain-like"/>
    <property type="match status" value="2"/>
</dbReference>
<dbReference type="InterPro" id="IPR008271">
    <property type="entry name" value="Ser/Thr_kinase_AS"/>
</dbReference>
<dbReference type="EC" id="2.7.11.1" evidence="4"/>
<evidence type="ECO:0000256" key="21">
    <source>
        <dbReference type="ARBA" id="ARBA00048679"/>
    </source>
</evidence>
<evidence type="ECO:0000256" key="24">
    <source>
        <dbReference type="SAM" id="SignalP"/>
    </source>
</evidence>
<evidence type="ECO:0000256" key="19">
    <source>
        <dbReference type="ARBA" id="ARBA00023180"/>
    </source>
</evidence>
<feature type="signal peptide" evidence="24">
    <location>
        <begin position="1"/>
        <end position="34"/>
    </location>
</feature>